<dbReference type="Pfam" id="PF00106">
    <property type="entry name" value="adh_short"/>
    <property type="match status" value="2"/>
</dbReference>
<feature type="region of interest" description="Disordered" evidence="5">
    <location>
        <begin position="275"/>
        <end position="339"/>
    </location>
</feature>
<feature type="compositionally biased region" description="Basic and acidic residues" evidence="5">
    <location>
        <begin position="306"/>
        <end position="316"/>
    </location>
</feature>
<dbReference type="Gene3D" id="3.40.50.720">
    <property type="entry name" value="NAD(P)-binding Rossmann-like Domain"/>
    <property type="match status" value="1"/>
</dbReference>
<dbReference type="EMBL" id="ML002229">
    <property type="protein sequence ID" value="RKP40032.1"/>
    <property type="molecule type" value="Genomic_DNA"/>
</dbReference>
<evidence type="ECO:0000313" key="6">
    <source>
        <dbReference type="EMBL" id="RKP40032.1"/>
    </source>
</evidence>
<organism evidence="6 7">
    <name type="scientific">Dimargaris cristalligena</name>
    <dbReference type="NCBI Taxonomy" id="215637"/>
    <lineage>
        <taxon>Eukaryota</taxon>
        <taxon>Fungi</taxon>
        <taxon>Fungi incertae sedis</taxon>
        <taxon>Zoopagomycota</taxon>
        <taxon>Kickxellomycotina</taxon>
        <taxon>Dimargaritomycetes</taxon>
        <taxon>Dimargaritales</taxon>
        <taxon>Dimargaritaceae</taxon>
        <taxon>Dimargaris</taxon>
    </lineage>
</organism>
<dbReference type="STRING" id="215637.A0A4Q0A3P4"/>
<protein>
    <recommendedName>
        <fullName evidence="8">NAD(P)-binding protein</fullName>
    </recommendedName>
</protein>
<dbReference type="InterPro" id="IPR036291">
    <property type="entry name" value="NAD(P)-bd_dom_sf"/>
</dbReference>
<accession>A0A4Q0A3P4</accession>
<keyword evidence="3" id="KW-0560">Oxidoreductase</keyword>
<evidence type="ECO:0000256" key="2">
    <source>
        <dbReference type="ARBA" id="ARBA00022857"/>
    </source>
</evidence>
<gene>
    <name evidence="6" type="ORF">BJ085DRAFT_34102</name>
</gene>
<feature type="compositionally biased region" description="Polar residues" evidence="5">
    <location>
        <begin position="317"/>
        <end position="329"/>
    </location>
</feature>
<dbReference type="SUPFAM" id="SSF51735">
    <property type="entry name" value="NAD(P)-binding Rossmann-fold domains"/>
    <property type="match status" value="1"/>
</dbReference>
<evidence type="ECO:0000256" key="5">
    <source>
        <dbReference type="SAM" id="MobiDB-lite"/>
    </source>
</evidence>
<evidence type="ECO:0000256" key="3">
    <source>
        <dbReference type="ARBA" id="ARBA00023002"/>
    </source>
</evidence>
<dbReference type="PROSITE" id="PS00061">
    <property type="entry name" value="ADH_SHORT"/>
    <property type="match status" value="1"/>
</dbReference>
<dbReference type="AlphaFoldDB" id="A0A4Q0A3P4"/>
<evidence type="ECO:0000256" key="4">
    <source>
        <dbReference type="ARBA" id="ARBA00037096"/>
    </source>
</evidence>
<name>A0A4Q0A3P4_9FUNG</name>
<sequence length="391" mass="41958">MGHYLIPALLLVATGYVYRSLYKAGQLRAGARQPGEVVVILGASSGIGRELALQYAQRGARLLLVARRQDRLRQLVQECTQCNPLSQVAYQVADLTSDTDLAQLSRALDTWLTDNDNDDKHTPIDTAILCAGVISVRPFVDLAYAADSLTTPTTSPTTSTATPKPSPWCLTPPTLIQARLPWVTARVRDLLNTNVTGLVAATTVVLPRLGLAPAGRLLVVSSAAGKSGTPTRGLYAASKHALHGFFDTLRMELAPTTRISVCLVCPSTVDTELRNTAVDNQSDPNRPSSSPPNISATAEPVPNRQTLEEPSARADSDSQTTGLMPTTGSHPVPGSKRGKLSPQACAARIIRAADNTVEREVYIPGYFAVVPWLQLICPAFVDRLARQKYGM</sequence>
<dbReference type="Proteomes" id="UP000268162">
    <property type="component" value="Unassembled WGS sequence"/>
</dbReference>
<evidence type="ECO:0008006" key="8">
    <source>
        <dbReference type="Google" id="ProtNLM"/>
    </source>
</evidence>
<dbReference type="GO" id="GO:0016491">
    <property type="term" value="F:oxidoreductase activity"/>
    <property type="evidence" value="ECO:0007669"/>
    <property type="project" value="UniProtKB-KW"/>
</dbReference>
<dbReference type="PRINTS" id="PR00081">
    <property type="entry name" value="GDHRDH"/>
</dbReference>
<feature type="compositionally biased region" description="Low complexity" evidence="5">
    <location>
        <begin position="280"/>
        <end position="295"/>
    </location>
</feature>
<comment type="function">
    <text evidence="4">Putative oxidoreductase.</text>
</comment>
<evidence type="ECO:0000256" key="1">
    <source>
        <dbReference type="ARBA" id="ARBA00006484"/>
    </source>
</evidence>
<dbReference type="GO" id="GO:0016020">
    <property type="term" value="C:membrane"/>
    <property type="evidence" value="ECO:0007669"/>
    <property type="project" value="TreeGrafter"/>
</dbReference>
<reference evidence="7" key="1">
    <citation type="journal article" date="2018" name="Nat. Microbiol.">
        <title>Leveraging single-cell genomics to expand the fungal tree of life.</title>
        <authorList>
            <person name="Ahrendt S.R."/>
            <person name="Quandt C.A."/>
            <person name="Ciobanu D."/>
            <person name="Clum A."/>
            <person name="Salamov A."/>
            <person name="Andreopoulos B."/>
            <person name="Cheng J.F."/>
            <person name="Woyke T."/>
            <person name="Pelin A."/>
            <person name="Henrissat B."/>
            <person name="Reynolds N.K."/>
            <person name="Benny G.L."/>
            <person name="Smith M.E."/>
            <person name="James T.Y."/>
            <person name="Grigoriev I.V."/>
        </authorList>
    </citation>
    <scope>NUCLEOTIDE SEQUENCE [LARGE SCALE GENOMIC DNA]</scope>
    <source>
        <strain evidence="7">RSA 468</strain>
    </source>
</reference>
<dbReference type="PANTHER" id="PTHR44196">
    <property type="entry name" value="DEHYDROGENASE/REDUCTASE SDR FAMILY MEMBER 7B"/>
    <property type="match status" value="1"/>
</dbReference>
<proteinExistence type="inferred from homology"/>
<dbReference type="InterPro" id="IPR020904">
    <property type="entry name" value="Sc_DH/Rdtase_CS"/>
</dbReference>
<dbReference type="PANTHER" id="PTHR44196:SF1">
    <property type="entry name" value="DEHYDROGENASE_REDUCTASE SDR FAMILY MEMBER 7B"/>
    <property type="match status" value="1"/>
</dbReference>
<dbReference type="InterPro" id="IPR002347">
    <property type="entry name" value="SDR_fam"/>
</dbReference>
<comment type="similarity">
    <text evidence="1">Belongs to the short-chain dehydrogenases/reductases (SDR) family.</text>
</comment>
<keyword evidence="2" id="KW-0521">NADP</keyword>
<evidence type="ECO:0000313" key="7">
    <source>
        <dbReference type="Proteomes" id="UP000268162"/>
    </source>
</evidence>
<keyword evidence="7" id="KW-1185">Reference proteome</keyword>